<keyword evidence="1" id="KW-0732">Signal</keyword>
<dbReference type="Pfam" id="PF07589">
    <property type="entry name" value="PEP-CTERM"/>
    <property type="match status" value="1"/>
</dbReference>
<protein>
    <submittedName>
        <fullName evidence="3">PEP-CTERM sorting domain-containing protein</fullName>
    </submittedName>
</protein>
<feature type="chain" id="PRO_5037196178" evidence="1">
    <location>
        <begin position="23"/>
        <end position="216"/>
    </location>
</feature>
<keyword evidence="4" id="KW-1185">Reference proteome</keyword>
<proteinExistence type="predicted"/>
<accession>A0A926VAX3</accession>
<evidence type="ECO:0000313" key="4">
    <source>
        <dbReference type="Proteomes" id="UP000641646"/>
    </source>
</evidence>
<evidence type="ECO:0000256" key="1">
    <source>
        <dbReference type="SAM" id="SignalP"/>
    </source>
</evidence>
<evidence type="ECO:0000313" key="3">
    <source>
        <dbReference type="EMBL" id="MBD2180467.1"/>
    </source>
</evidence>
<reference evidence="3" key="1">
    <citation type="journal article" date="2015" name="ISME J.">
        <title>Draft Genome Sequence of Streptomyces incarnatus NRRL8089, which Produces the Nucleoside Antibiotic Sinefungin.</title>
        <authorList>
            <person name="Oshima K."/>
            <person name="Hattori M."/>
            <person name="Shimizu H."/>
            <person name="Fukuda K."/>
            <person name="Nemoto M."/>
            <person name="Inagaki K."/>
            <person name="Tamura T."/>
        </authorList>
    </citation>
    <scope>NUCLEOTIDE SEQUENCE</scope>
    <source>
        <strain evidence="3">FACHB-1375</strain>
    </source>
</reference>
<dbReference type="AlphaFoldDB" id="A0A926VAX3"/>
<feature type="signal peptide" evidence="1">
    <location>
        <begin position="1"/>
        <end position="22"/>
    </location>
</feature>
<dbReference type="InterPro" id="IPR013424">
    <property type="entry name" value="Ice-binding_C"/>
</dbReference>
<name>A0A926VAX3_9CYAN</name>
<evidence type="ECO:0000259" key="2">
    <source>
        <dbReference type="Pfam" id="PF07589"/>
    </source>
</evidence>
<feature type="domain" description="Ice-binding protein C-terminal" evidence="2">
    <location>
        <begin position="184"/>
        <end position="208"/>
    </location>
</feature>
<comment type="caution">
    <text evidence="3">The sequence shown here is derived from an EMBL/GenBank/DDBJ whole genome shotgun (WGS) entry which is preliminary data.</text>
</comment>
<reference evidence="3" key="2">
    <citation type="submission" date="2020-08" db="EMBL/GenBank/DDBJ databases">
        <authorList>
            <person name="Chen M."/>
            <person name="Teng W."/>
            <person name="Zhao L."/>
            <person name="Hu C."/>
            <person name="Zhou Y."/>
            <person name="Han B."/>
            <person name="Song L."/>
            <person name="Shu W."/>
        </authorList>
    </citation>
    <scope>NUCLEOTIDE SEQUENCE</scope>
    <source>
        <strain evidence="3">FACHB-1375</strain>
    </source>
</reference>
<sequence>MKNLLALCSLLIGLGVANTANAATFVAGYTFDDNAFSDSLLSFSGDYTISGGSLEQVLTDSDLTTYAFSFSPDAYVNLGFTDNFLVNGAGDDLVLFELGIPDTFEVSLTVGGITNSYTSSNTGFQAAGYNVNALSINLDDFGVAAGGLLSNVVVGLGIQTISGTVPSLAVVGALNSAPVGGSTSVPEPGSAMAFLALGAFGATSVLKRKQHQAKFN</sequence>
<gene>
    <name evidence="3" type="ORF">H6G03_04990</name>
</gene>
<organism evidence="3 4">
    <name type="scientific">Aerosakkonema funiforme FACHB-1375</name>
    <dbReference type="NCBI Taxonomy" id="2949571"/>
    <lineage>
        <taxon>Bacteria</taxon>
        <taxon>Bacillati</taxon>
        <taxon>Cyanobacteriota</taxon>
        <taxon>Cyanophyceae</taxon>
        <taxon>Oscillatoriophycideae</taxon>
        <taxon>Aerosakkonematales</taxon>
        <taxon>Aerosakkonemataceae</taxon>
        <taxon>Aerosakkonema</taxon>
    </lineage>
</organism>
<dbReference type="EMBL" id="JACJPW010000009">
    <property type="protein sequence ID" value="MBD2180467.1"/>
    <property type="molecule type" value="Genomic_DNA"/>
</dbReference>
<dbReference type="NCBIfam" id="TIGR02595">
    <property type="entry name" value="PEP_CTERM"/>
    <property type="match status" value="1"/>
</dbReference>
<dbReference type="RefSeq" id="WP_190462708.1">
    <property type="nucleotide sequence ID" value="NZ_JACJPW010000009.1"/>
</dbReference>
<dbReference type="Proteomes" id="UP000641646">
    <property type="component" value="Unassembled WGS sequence"/>
</dbReference>